<protein>
    <submittedName>
        <fullName evidence="3">DUF560 domain-containing protein</fullName>
    </submittedName>
</protein>
<organism evidence="3 4">
    <name type="scientific">Sphingobium nicotianae</name>
    <dbReference type="NCBI Taxonomy" id="2782607"/>
    <lineage>
        <taxon>Bacteria</taxon>
        <taxon>Pseudomonadati</taxon>
        <taxon>Pseudomonadota</taxon>
        <taxon>Alphaproteobacteria</taxon>
        <taxon>Sphingomonadales</taxon>
        <taxon>Sphingomonadaceae</taxon>
        <taxon>Sphingobium</taxon>
    </lineage>
</organism>
<comment type="caution">
    <text evidence="3">The sequence shown here is derived from an EMBL/GenBank/DDBJ whole genome shotgun (WGS) entry which is preliminary data.</text>
</comment>
<proteinExistence type="predicted"/>
<feature type="signal peptide" evidence="1">
    <location>
        <begin position="1"/>
        <end position="22"/>
    </location>
</feature>
<dbReference type="Pfam" id="PF04575">
    <property type="entry name" value="SlipAM"/>
    <property type="match status" value="1"/>
</dbReference>
<keyword evidence="1" id="KW-0732">Signal</keyword>
<keyword evidence="4" id="KW-1185">Reference proteome</keyword>
<gene>
    <name evidence="3" type="ORF">KK488_07940</name>
</gene>
<sequence>MRRPLGAAAAALSFLAPAAAAAAGFADPPPAPPPGAADAPIPIDALIEALLEEHRAQEADAVLASLLASDPRNTDLLFLSGMVAMERDDHQRAIRLFRAILIDHPKAERVRLELGRAFFVAGDYGNAARQFQFASAGHPPPVVQANIDKYLYAIRQAKALSYSLDLSLAPDSNLNGGSSSREVTLYGLPFDLSDEAQRHSGVGAQLGATGEWAPHLGANSRLRLGASLQRREYSGSRFDDMTAALYAGPRFVMRRWDLSLLATASRRWYGARPYDVAAGGRITATYYVTPQVGLTTDLSVQTVRYDAATHLTGLLSSLGETIVYALTPSSGVVGRAGISRTRARADAYANWSGYLAAGYFRDLPAGFSAYVETSLAVGSYDASLPAFGARRVDLASSTMINLLNRHIVLSRFTPRLSYSYTYQHSTIPLYSFDRNRVELGLTTTF</sequence>
<dbReference type="EMBL" id="JAHGAW010000004">
    <property type="protein sequence ID" value="MBT2186877.1"/>
    <property type="molecule type" value="Genomic_DNA"/>
</dbReference>
<dbReference type="SUPFAM" id="SSF48452">
    <property type="entry name" value="TPR-like"/>
    <property type="match status" value="1"/>
</dbReference>
<evidence type="ECO:0000256" key="1">
    <source>
        <dbReference type="SAM" id="SignalP"/>
    </source>
</evidence>
<feature type="domain" description="Surface lipoprotein assembly modifier C-terminal" evidence="2">
    <location>
        <begin position="171"/>
        <end position="445"/>
    </location>
</feature>
<dbReference type="AlphaFoldDB" id="A0A9X1DBG9"/>
<name>A0A9X1DBG9_9SPHN</name>
<dbReference type="Gene3D" id="1.25.40.10">
    <property type="entry name" value="Tetratricopeptide repeat domain"/>
    <property type="match status" value="1"/>
</dbReference>
<dbReference type="Proteomes" id="UP001138757">
    <property type="component" value="Unassembled WGS sequence"/>
</dbReference>
<dbReference type="InterPro" id="IPR011990">
    <property type="entry name" value="TPR-like_helical_dom_sf"/>
</dbReference>
<evidence type="ECO:0000259" key="2">
    <source>
        <dbReference type="Pfam" id="PF04575"/>
    </source>
</evidence>
<evidence type="ECO:0000313" key="4">
    <source>
        <dbReference type="Proteomes" id="UP001138757"/>
    </source>
</evidence>
<evidence type="ECO:0000313" key="3">
    <source>
        <dbReference type="EMBL" id="MBT2186877.1"/>
    </source>
</evidence>
<feature type="chain" id="PRO_5040994692" evidence="1">
    <location>
        <begin position="23"/>
        <end position="445"/>
    </location>
</feature>
<dbReference type="Pfam" id="PF13432">
    <property type="entry name" value="TPR_16"/>
    <property type="match status" value="1"/>
</dbReference>
<dbReference type="InterPro" id="IPR007655">
    <property type="entry name" value="Slam_C"/>
</dbReference>
<accession>A0A9X1DBG9</accession>
<dbReference type="RefSeq" id="WP_214622610.1">
    <property type="nucleotide sequence ID" value="NZ_JAHGAW010000004.1"/>
</dbReference>
<reference evidence="3" key="1">
    <citation type="submission" date="2021-05" db="EMBL/GenBank/DDBJ databases">
        <title>Genome of Sphingobium sp. strain.</title>
        <authorList>
            <person name="Fan R."/>
        </authorList>
    </citation>
    <scope>NUCLEOTIDE SEQUENCE</scope>
    <source>
        <strain evidence="3">H33</strain>
    </source>
</reference>